<organism evidence="1 2">
    <name type="scientific">Gordonia amarae NBRC 15530</name>
    <dbReference type="NCBI Taxonomy" id="1075090"/>
    <lineage>
        <taxon>Bacteria</taxon>
        <taxon>Bacillati</taxon>
        <taxon>Actinomycetota</taxon>
        <taxon>Actinomycetes</taxon>
        <taxon>Mycobacteriales</taxon>
        <taxon>Gordoniaceae</taxon>
        <taxon>Gordonia</taxon>
    </lineage>
</organism>
<name>G7GTN8_9ACTN</name>
<gene>
    <name evidence="1" type="ORF">GOAMR_61_00590</name>
</gene>
<dbReference type="EMBL" id="BAED01000061">
    <property type="protein sequence ID" value="GAB06963.1"/>
    <property type="molecule type" value="Genomic_DNA"/>
</dbReference>
<evidence type="ECO:0000313" key="1">
    <source>
        <dbReference type="EMBL" id="GAB06963.1"/>
    </source>
</evidence>
<dbReference type="Proteomes" id="UP000006023">
    <property type="component" value="Unassembled WGS sequence"/>
</dbReference>
<evidence type="ECO:0000313" key="2">
    <source>
        <dbReference type="Proteomes" id="UP000006023"/>
    </source>
</evidence>
<reference evidence="1 2" key="1">
    <citation type="submission" date="2011-11" db="EMBL/GenBank/DDBJ databases">
        <title>Whole genome shotgun sequence of Gordonia amarae NBRC 15530.</title>
        <authorList>
            <person name="Takarada H."/>
            <person name="Hosoyama A."/>
            <person name="Tsuchikane K."/>
            <person name="Katsumata H."/>
            <person name="Yamazaki S."/>
            <person name="Fujita N."/>
        </authorList>
    </citation>
    <scope>NUCLEOTIDE SEQUENCE [LARGE SCALE GENOMIC DNA]</scope>
    <source>
        <strain evidence="1 2">NBRC 15530</strain>
    </source>
</reference>
<accession>G7GTN8</accession>
<proteinExistence type="predicted"/>
<keyword evidence="2" id="KW-1185">Reference proteome</keyword>
<sequence length="57" mass="5841">MSLIDVADQGLGVSDGCGVARVVRIQLAGPGILGKRTLHLLVGLRNVVVFDAVNGSL</sequence>
<protein>
    <submittedName>
        <fullName evidence="1">Uncharacterized protein</fullName>
    </submittedName>
</protein>
<comment type="caution">
    <text evidence="1">The sequence shown here is derived from an EMBL/GenBank/DDBJ whole genome shotgun (WGS) entry which is preliminary data.</text>
</comment>
<dbReference type="AlphaFoldDB" id="G7GTN8"/>